<feature type="compositionally biased region" description="Polar residues" evidence="1">
    <location>
        <begin position="98"/>
        <end position="109"/>
    </location>
</feature>
<sequence>MDDWHPKRVLEFRAEWQNTGRVNDKMGTFIQRICNCLRSVHARVKQLEKSFCNDFEQTFTCVTSEPDEPRRTPAKPKNPANSNGLRRTLANPGETEEPSQLQRTPTNPGEPSKPWRTPAYPSELGEPSEPRRTSANPANLANPENSNKLRQTLANSANSANPGEPSELD</sequence>
<evidence type="ECO:0000256" key="1">
    <source>
        <dbReference type="SAM" id="MobiDB-lite"/>
    </source>
</evidence>
<comment type="caution">
    <text evidence="2">The sequence shown here is derived from an EMBL/GenBank/DDBJ whole genome shotgun (WGS) entry which is preliminary data.</text>
</comment>
<name>A0A1W0WRR6_HYPEX</name>
<gene>
    <name evidence="2" type="ORF">BV898_08133</name>
</gene>
<keyword evidence="3" id="KW-1185">Reference proteome</keyword>
<dbReference type="AlphaFoldDB" id="A0A1W0WRR6"/>
<reference evidence="3" key="1">
    <citation type="submission" date="2017-01" db="EMBL/GenBank/DDBJ databases">
        <title>Comparative genomics of anhydrobiosis in the tardigrade Hypsibius dujardini.</title>
        <authorList>
            <person name="Yoshida Y."/>
            <person name="Koutsovoulos G."/>
            <person name="Laetsch D."/>
            <person name="Stevens L."/>
            <person name="Kumar S."/>
            <person name="Horikawa D."/>
            <person name="Ishino K."/>
            <person name="Komine S."/>
            <person name="Tomita M."/>
            <person name="Blaxter M."/>
            <person name="Arakawa K."/>
        </authorList>
    </citation>
    <scope>NUCLEOTIDE SEQUENCE [LARGE SCALE GENOMIC DNA]</scope>
    <source>
        <strain evidence="3">Z151</strain>
    </source>
</reference>
<dbReference type="Proteomes" id="UP000192578">
    <property type="component" value="Unassembled WGS sequence"/>
</dbReference>
<protein>
    <submittedName>
        <fullName evidence="2">Uncharacterized protein</fullName>
    </submittedName>
</protein>
<evidence type="ECO:0000313" key="3">
    <source>
        <dbReference type="Proteomes" id="UP000192578"/>
    </source>
</evidence>
<dbReference type="EMBL" id="MTYJ01000056">
    <property type="protein sequence ID" value="OQV17843.1"/>
    <property type="molecule type" value="Genomic_DNA"/>
</dbReference>
<evidence type="ECO:0000313" key="2">
    <source>
        <dbReference type="EMBL" id="OQV17843.1"/>
    </source>
</evidence>
<feature type="region of interest" description="Disordered" evidence="1">
    <location>
        <begin position="63"/>
        <end position="169"/>
    </location>
</feature>
<proteinExistence type="predicted"/>
<feature type="compositionally biased region" description="Polar residues" evidence="1">
    <location>
        <begin position="133"/>
        <end position="161"/>
    </location>
</feature>
<organism evidence="2 3">
    <name type="scientific">Hypsibius exemplaris</name>
    <name type="common">Freshwater tardigrade</name>
    <dbReference type="NCBI Taxonomy" id="2072580"/>
    <lineage>
        <taxon>Eukaryota</taxon>
        <taxon>Metazoa</taxon>
        <taxon>Ecdysozoa</taxon>
        <taxon>Tardigrada</taxon>
        <taxon>Eutardigrada</taxon>
        <taxon>Parachela</taxon>
        <taxon>Hypsibioidea</taxon>
        <taxon>Hypsibiidae</taxon>
        <taxon>Hypsibius</taxon>
    </lineage>
</organism>
<accession>A0A1W0WRR6</accession>